<evidence type="ECO:0000256" key="12">
    <source>
        <dbReference type="SAM" id="MobiDB-lite"/>
    </source>
</evidence>
<evidence type="ECO:0000256" key="7">
    <source>
        <dbReference type="ARBA" id="ARBA00022824"/>
    </source>
</evidence>
<comment type="subcellular location">
    <subcellularLocation>
        <location evidence="2">Endoplasmic reticulum lumen</location>
    </subcellularLocation>
</comment>
<dbReference type="EC" id="5.3.4.1" evidence="4"/>
<dbReference type="Pfam" id="PF13848">
    <property type="entry name" value="Thioredoxin_6"/>
    <property type="match status" value="1"/>
</dbReference>
<dbReference type="CDD" id="cd02981">
    <property type="entry name" value="PDI_b_family"/>
    <property type="match status" value="1"/>
</dbReference>
<comment type="catalytic activity">
    <reaction evidence="1">
        <text>Catalyzes the rearrangement of -S-S- bonds in proteins.</text>
        <dbReference type="EC" id="5.3.4.1"/>
    </reaction>
</comment>
<keyword evidence="10 14" id="KW-0413">Isomerase</keyword>
<evidence type="ECO:0000256" key="2">
    <source>
        <dbReference type="ARBA" id="ARBA00004319"/>
    </source>
</evidence>
<dbReference type="PANTHER" id="PTHR18929:SF250">
    <property type="entry name" value="PROTEIN DISULFIDE-ISOMERASE"/>
    <property type="match status" value="1"/>
</dbReference>
<dbReference type="Proteomes" id="UP000325081">
    <property type="component" value="Unassembled WGS sequence"/>
</dbReference>
<dbReference type="GO" id="GO:0034976">
    <property type="term" value="P:response to endoplasmic reticulum stress"/>
    <property type="evidence" value="ECO:0007669"/>
    <property type="project" value="TreeGrafter"/>
</dbReference>
<evidence type="ECO:0000256" key="6">
    <source>
        <dbReference type="ARBA" id="ARBA00022737"/>
    </source>
</evidence>
<dbReference type="Pfam" id="PF00085">
    <property type="entry name" value="Thioredoxin"/>
    <property type="match status" value="2"/>
</dbReference>
<organism evidence="14 15">
    <name type="scientific">Striga asiatica</name>
    <name type="common">Asiatic witchweed</name>
    <name type="synonym">Buchnera asiatica</name>
    <dbReference type="NCBI Taxonomy" id="4170"/>
    <lineage>
        <taxon>Eukaryota</taxon>
        <taxon>Viridiplantae</taxon>
        <taxon>Streptophyta</taxon>
        <taxon>Embryophyta</taxon>
        <taxon>Tracheophyta</taxon>
        <taxon>Spermatophyta</taxon>
        <taxon>Magnoliopsida</taxon>
        <taxon>eudicotyledons</taxon>
        <taxon>Gunneridae</taxon>
        <taxon>Pentapetalae</taxon>
        <taxon>asterids</taxon>
        <taxon>lamiids</taxon>
        <taxon>Lamiales</taxon>
        <taxon>Orobanchaceae</taxon>
        <taxon>Buchnereae</taxon>
        <taxon>Striga</taxon>
    </lineage>
</organism>
<dbReference type="InterPro" id="IPR017937">
    <property type="entry name" value="Thioredoxin_CS"/>
</dbReference>
<keyword evidence="5" id="KW-0732">Signal</keyword>
<name>A0A5A7PRH6_STRAF</name>
<accession>A0A5A7PRH6</accession>
<keyword evidence="8" id="KW-1015">Disulfide bond</keyword>
<dbReference type="CDD" id="cd02961">
    <property type="entry name" value="PDI_a_family"/>
    <property type="match status" value="1"/>
</dbReference>
<dbReference type="PROSITE" id="PS51352">
    <property type="entry name" value="THIOREDOXIN_2"/>
    <property type="match status" value="1"/>
</dbReference>
<proteinExistence type="inferred from homology"/>
<feature type="compositionally biased region" description="Acidic residues" evidence="12">
    <location>
        <begin position="508"/>
        <end position="517"/>
    </location>
</feature>
<dbReference type="InterPro" id="IPR005792">
    <property type="entry name" value="Prot_disulphide_isomerase"/>
</dbReference>
<feature type="domain" description="Thioredoxin" evidence="13">
    <location>
        <begin position="366"/>
        <end position="494"/>
    </location>
</feature>
<sequence>MQKSPNNYSHTFRARKIAMEARVRSGVLVIFVALVAAISALPASADDVEKVLTLDHSNFSDTVTKHDFIVVEFYAPCRTLVGSLAGLAACRGFREIPVRDAKLVLCMCGHCQALAPEIQGFPTIKILRNGGKSIQEYKGPREADGIASYLKRQAGPASTEIKSAEDAASLIDEKKIFIVGIFPKFSGEEFDNFTALAEKLRSDYDFGHALDAKLIPKGESVSKPTLRLLKPFDELFVDSEDFNLDALEKFIQDLSVPIVTTWNSDPSNHPYINKFFEGPNAKAMLFANFSEQYDAFLSKYKDVATLYKGKGINFLFGDIESTQNAFQYFNLKQEDAPLLIVQKSDGQKYLKTKIEPDQIAPWLKDYSEGQVKPYVKSEPIPEVNDEPVKVVVRDSLQDVVFNSGKNVLLEFYAPWCGHCQQLAPILDEVAISFKNDPDVVIAKFDATANDVPRDTFEVQGFPTMYFRSANGNLSQYDGGRTKDDIISFIEKNRDKPSAESTSAKPESEATEPVDVDSDSVKDELFCAPRENKLVDRVAD</sequence>
<comment type="similarity">
    <text evidence="3">Belongs to the protein disulfide isomerase family.</text>
</comment>
<dbReference type="CDD" id="cd02995">
    <property type="entry name" value="PDI_a_PDI_a'_C"/>
    <property type="match status" value="1"/>
</dbReference>
<dbReference type="GO" id="GO:0005788">
    <property type="term" value="C:endoplasmic reticulum lumen"/>
    <property type="evidence" value="ECO:0007669"/>
    <property type="project" value="UniProtKB-SubCell"/>
</dbReference>
<keyword evidence="6" id="KW-0677">Repeat</keyword>
<evidence type="ECO:0000313" key="14">
    <source>
        <dbReference type="EMBL" id="GER35248.1"/>
    </source>
</evidence>
<gene>
    <name evidence="14" type="ORF">STAS_11517</name>
</gene>
<dbReference type="NCBIfam" id="TIGR01130">
    <property type="entry name" value="ER_PDI_fam"/>
    <property type="match status" value="1"/>
</dbReference>
<dbReference type="InterPro" id="IPR013766">
    <property type="entry name" value="Thioredoxin_domain"/>
</dbReference>
<dbReference type="PANTHER" id="PTHR18929">
    <property type="entry name" value="PROTEIN DISULFIDE ISOMERASE"/>
    <property type="match status" value="1"/>
</dbReference>
<evidence type="ECO:0000256" key="11">
    <source>
        <dbReference type="ARBA" id="ARBA00023284"/>
    </source>
</evidence>
<comment type="caution">
    <text evidence="14">The sequence shown here is derived from an EMBL/GenBank/DDBJ whole genome shotgun (WGS) entry which is preliminary data.</text>
</comment>
<dbReference type="AlphaFoldDB" id="A0A5A7PRH6"/>
<evidence type="ECO:0000256" key="9">
    <source>
        <dbReference type="ARBA" id="ARBA00023180"/>
    </source>
</evidence>
<dbReference type="FunFam" id="3.40.30.10:FF:000150">
    <property type="entry name" value="Protein disulfide-isomerase"/>
    <property type="match status" value="1"/>
</dbReference>
<keyword evidence="11" id="KW-0676">Redox-active center</keyword>
<dbReference type="FunFam" id="3.40.30.10:FF:000152">
    <property type="entry name" value="Protein disulfide-isomerase"/>
    <property type="match status" value="1"/>
</dbReference>
<reference evidence="15" key="1">
    <citation type="journal article" date="2019" name="Curr. Biol.">
        <title>Genome Sequence of Striga asiatica Provides Insight into the Evolution of Plant Parasitism.</title>
        <authorList>
            <person name="Yoshida S."/>
            <person name="Kim S."/>
            <person name="Wafula E.K."/>
            <person name="Tanskanen J."/>
            <person name="Kim Y.M."/>
            <person name="Honaas L."/>
            <person name="Yang Z."/>
            <person name="Spallek T."/>
            <person name="Conn C.E."/>
            <person name="Ichihashi Y."/>
            <person name="Cheong K."/>
            <person name="Cui S."/>
            <person name="Der J.P."/>
            <person name="Gundlach H."/>
            <person name="Jiao Y."/>
            <person name="Hori C."/>
            <person name="Ishida J.K."/>
            <person name="Kasahara H."/>
            <person name="Kiba T."/>
            <person name="Kim M.S."/>
            <person name="Koo N."/>
            <person name="Laohavisit A."/>
            <person name="Lee Y.H."/>
            <person name="Lumba S."/>
            <person name="McCourt P."/>
            <person name="Mortimer J.C."/>
            <person name="Mutuku J.M."/>
            <person name="Nomura T."/>
            <person name="Sasaki-Sekimoto Y."/>
            <person name="Seto Y."/>
            <person name="Wang Y."/>
            <person name="Wakatake T."/>
            <person name="Sakakibara H."/>
            <person name="Demura T."/>
            <person name="Yamaguchi S."/>
            <person name="Yoneyama K."/>
            <person name="Manabe R.I."/>
            <person name="Nelson D.C."/>
            <person name="Schulman A.H."/>
            <person name="Timko M.P."/>
            <person name="dePamphilis C.W."/>
            <person name="Choi D."/>
            <person name="Shirasu K."/>
        </authorList>
    </citation>
    <scope>NUCLEOTIDE SEQUENCE [LARGE SCALE GENOMIC DNA]</scope>
    <source>
        <strain evidence="15">cv. UVA1</strain>
    </source>
</reference>
<keyword evidence="9" id="KW-0325">Glycoprotein</keyword>
<dbReference type="SUPFAM" id="SSF52833">
    <property type="entry name" value="Thioredoxin-like"/>
    <property type="match status" value="4"/>
</dbReference>
<dbReference type="EMBL" id="BKCP01004961">
    <property type="protein sequence ID" value="GER35248.1"/>
    <property type="molecule type" value="Genomic_DNA"/>
</dbReference>
<dbReference type="GO" id="GO:0006457">
    <property type="term" value="P:protein folding"/>
    <property type="evidence" value="ECO:0007669"/>
    <property type="project" value="TreeGrafter"/>
</dbReference>
<evidence type="ECO:0000256" key="5">
    <source>
        <dbReference type="ARBA" id="ARBA00022729"/>
    </source>
</evidence>
<evidence type="ECO:0000256" key="4">
    <source>
        <dbReference type="ARBA" id="ARBA00012723"/>
    </source>
</evidence>
<feature type="region of interest" description="Disordered" evidence="12">
    <location>
        <begin position="491"/>
        <end position="522"/>
    </location>
</feature>
<dbReference type="FunFam" id="3.40.30.10:FF:000143">
    <property type="entry name" value="Protein disulfide-isomerase"/>
    <property type="match status" value="1"/>
</dbReference>
<evidence type="ECO:0000259" key="13">
    <source>
        <dbReference type="PROSITE" id="PS51352"/>
    </source>
</evidence>
<evidence type="ECO:0000313" key="15">
    <source>
        <dbReference type="Proteomes" id="UP000325081"/>
    </source>
</evidence>
<evidence type="ECO:0000256" key="1">
    <source>
        <dbReference type="ARBA" id="ARBA00001182"/>
    </source>
</evidence>
<evidence type="ECO:0000256" key="8">
    <source>
        <dbReference type="ARBA" id="ARBA00023157"/>
    </source>
</evidence>
<keyword evidence="7" id="KW-0256">Endoplasmic reticulum</keyword>
<dbReference type="OrthoDB" id="427280at2759"/>
<dbReference type="InterPro" id="IPR036249">
    <property type="entry name" value="Thioredoxin-like_sf"/>
</dbReference>
<keyword evidence="15" id="KW-1185">Reference proteome</keyword>
<dbReference type="Gene3D" id="3.40.30.10">
    <property type="entry name" value="Glutaredoxin"/>
    <property type="match status" value="4"/>
</dbReference>
<dbReference type="CDD" id="cd02982">
    <property type="entry name" value="PDI_b'_family"/>
    <property type="match status" value="1"/>
</dbReference>
<dbReference type="PROSITE" id="PS00194">
    <property type="entry name" value="THIOREDOXIN_1"/>
    <property type="match status" value="1"/>
</dbReference>
<dbReference type="GO" id="GO:0003756">
    <property type="term" value="F:protein disulfide isomerase activity"/>
    <property type="evidence" value="ECO:0007669"/>
    <property type="project" value="UniProtKB-EC"/>
</dbReference>
<evidence type="ECO:0000256" key="10">
    <source>
        <dbReference type="ARBA" id="ARBA00023235"/>
    </source>
</evidence>
<evidence type="ECO:0000256" key="3">
    <source>
        <dbReference type="ARBA" id="ARBA00006347"/>
    </source>
</evidence>
<protein>
    <recommendedName>
        <fullName evidence="4">protein disulfide-isomerase</fullName>
        <ecNumber evidence="4">5.3.4.1</ecNumber>
    </recommendedName>
</protein>